<dbReference type="Proteomes" id="UP000176420">
    <property type="component" value="Unassembled WGS sequence"/>
</dbReference>
<organism evidence="1 2">
    <name type="scientific">Candidatus Kerfeldbacteria bacterium RIFOXYB2_FULL_38_14</name>
    <dbReference type="NCBI Taxonomy" id="1798547"/>
    <lineage>
        <taxon>Bacteria</taxon>
        <taxon>Candidatus Kerfeldiibacteriota</taxon>
    </lineage>
</organism>
<evidence type="ECO:0000313" key="1">
    <source>
        <dbReference type="EMBL" id="OGY86353.1"/>
    </source>
</evidence>
<name>A0A1G2BAW7_9BACT</name>
<accession>A0A1G2BAW7</accession>
<dbReference type="AlphaFoldDB" id="A0A1G2BAW7"/>
<comment type="caution">
    <text evidence="1">The sequence shown here is derived from an EMBL/GenBank/DDBJ whole genome shotgun (WGS) entry which is preliminary data.</text>
</comment>
<evidence type="ECO:0000313" key="2">
    <source>
        <dbReference type="Proteomes" id="UP000176420"/>
    </source>
</evidence>
<sequence>MKIYLHDTKTHGQLQQLCQSARLSILTPREVKRRKKIPVGVDFFLDEVDLLILEITHPTPDLHFILAQAILADKPTLCVYAKNQSPHTLLSYIKRRPAPRAIKTFSYTEKSLPGGLQHFLELHDKSLRKTDDLASIKFTLRLTPRIDRYLDVCTEKHHKTKADYIRDLLEEEAKDDDTLFE</sequence>
<dbReference type="EMBL" id="MHKI01000021">
    <property type="protein sequence ID" value="OGY86353.1"/>
    <property type="molecule type" value="Genomic_DNA"/>
</dbReference>
<protein>
    <submittedName>
        <fullName evidence="1">Uncharacterized protein</fullName>
    </submittedName>
</protein>
<reference evidence="1 2" key="1">
    <citation type="journal article" date="2016" name="Nat. Commun.">
        <title>Thousands of microbial genomes shed light on interconnected biogeochemical processes in an aquifer system.</title>
        <authorList>
            <person name="Anantharaman K."/>
            <person name="Brown C.T."/>
            <person name="Hug L.A."/>
            <person name="Sharon I."/>
            <person name="Castelle C.J."/>
            <person name="Probst A.J."/>
            <person name="Thomas B.C."/>
            <person name="Singh A."/>
            <person name="Wilkins M.J."/>
            <person name="Karaoz U."/>
            <person name="Brodie E.L."/>
            <person name="Williams K.H."/>
            <person name="Hubbard S.S."/>
            <person name="Banfield J.F."/>
        </authorList>
    </citation>
    <scope>NUCLEOTIDE SEQUENCE [LARGE SCALE GENOMIC DNA]</scope>
</reference>
<dbReference type="Gene3D" id="3.40.50.450">
    <property type="match status" value="1"/>
</dbReference>
<gene>
    <name evidence="1" type="ORF">A2319_03070</name>
</gene>
<proteinExistence type="predicted"/>